<keyword evidence="6" id="KW-0547">Nucleotide-binding</keyword>
<sequence>MSKYRLDYLDELEAEAIYILREVAGQFEKPALLFSGGKDSITLVHLALKAFRPGKFPFPLVHIDTGHNFEETITYRDEMIARIGEKLIIGHVQDTIDEGKVIEQTGKNASRNPLQTITLLDTIAKNKFDACIGGARRDEEKARAKERIFSVRDEFGQWDPKRQRPELWDIYNGKIHKGENVRVFPISNWTELDVWNYIRRENIPLPTIYFAHQRDCITRNGQLMAASPFLNMDDEDVITRKNVRFRTVGDMTCTAAVESYAFEIDDIIDEIASSKISERGARMDDKVSEAAMEDRKKGGYF</sequence>
<evidence type="ECO:0000259" key="10">
    <source>
        <dbReference type="Pfam" id="PF01507"/>
    </source>
</evidence>
<evidence type="ECO:0000313" key="11">
    <source>
        <dbReference type="EMBL" id="RYU92070.1"/>
    </source>
</evidence>
<evidence type="ECO:0000256" key="6">
    <source>
        <dbReference type="ARBA" id="ARBA00022741"/>
    </source>
</evidence>
<organism evidence="11 12">
    <name type="scientific">Mucilaginibacter terrigena</name>
    <dbReference type="NCBI Taxonomy" id="2492395"/>
    <lineage>
        <taxon>Bacteria</taxon>
        <taxon>Pseudomonadati</taxon>
        <taxon>Bacteroidota</taxon>
        <taxon>Sphingobacteriia</taxon>
        <taxon>Sphingobacteriales</taxon>
        <taxon>Sphingobacteriaceae</taxon>
        <taxon>Mucilaginibacter</taxon>
    </lineage>
</organism>
<dbReference type="PIRSF" id="PIRSF002936">
    <property type="entry name" value="CysDAde_trans"/>
    <property type="match status" value="1"/>
</dbReference>
<dbReference type="InterPro" id="IPR014729">
    <property type="entry name" value="Rossmann-like_a/b/a_fold"/>
</dbReference>
<dbReference type="Gene3D" id="3.40.50.620">
    <property type="entry name" value="HUPs"/>
    <property type="match status" value="1"/>
</dbReference>
<dbReference type="PANTHER" id="PTHR43196:SF1">
    <property type="entry name" value="SULFATE ADENYLYLTRANSFERASE SUBUNIT 2"/>
    <property type="match status" value="1"/>
</dbReference>
<evidence type="ECO:0000256" key="4">
    <source>
        <dbReference type="ARBA" id="ARBA00022679"/>
    </source>
</evidence>
<comment type="caution">
    <text evidence="11">The sequence shown here is derived from an EMBL/GenBank/DDBJ whole genome shotgun (WGS) entry which is preliminary data.</text>
</comment>
<evidence type="ECO:0000256" key="2">
    <source>
        <dbReference type="ARBA" id="ARBA00012391"/>
    </source>
</evidence>
<dbReference type="InterPro" id="IPR050128">
    <property type="entry name" value="Sulfate_adenylyltrnsfr_sub2"/>
</dbReference>
<evidence type="ECO:0000256" key="5">
    <source>
        <dbReference type="ARBA" id="ARBA00022695"/>
    </source>
</evidence>
<name>A0A4V1ZCB4_9SPHI</name>
<keyword evidence="4 11" id="KW-0808">Transferase</keyword>
<gene>
    <name evidence="11" type="primary">cysD</name>
    <name evidence="11" type="ORF">EWM62_01110</name>
</gene>
<dbReference type="NCBIfam" id="TIGR02039">
    <property type="entry name" value="CysD"/>
    <property type="match status" value="1"/>
</dbReference>
<dbReference type="Proteomes" id="UP000293331">
    <property type="component" value="Unassembled WGS sequence"/>
</dbReference>
<dbReference type="NCBIfam" id="NF003587">
    <property type="entry name" value="PRK05253.1"/>
    <property type="match status" value="1"/>
</dbReference>
<dbReference type="GO" id="GO:0005524">
    <property type="term" value="F:ATP binding"/>
    <property type="evidence" value="ECO:0007669"/>
    <property type="project" value="UniProtKB-KW"/>
</dbReference>
<dbReference type="GO" id="GO:0000103">
    <property type="term" value="P:sulfate assimilation"/>
    <property type="evidence" value="ECO:0007669"/>
    <property type="project" value="InterPro"/>
</dbReference>
<evidence type="ECO:0000256" key="8">
    <source>
        <dbReference type="ARBA" id="ARBA00030256"/>
    </source>
</evidence>
<reference evidence="11 12" key="1">
    <citation type="submission" date="2019-02" db="EMBL/GenBank/DDBJ databases">
        <title>Bacterial novel species Mucilaginibacter sp. 17JY9-4 isolated from soil.</title>
        <authorList>
            <person name="Jung H.-Y."/>
        </authorList>
    </citation>
    <scope>NUCLEOTIDE SEQUENCE [LARGE SCALE GENOMIC DNA]</scope>
    <source>
        <strain evidence="11 12">17JY9-4</strain>
    </source>
</reference>
<dbReference type="Pfam" id="PF01507">
    <property type="entry name" value="PAPS_reduct"/>
    <property type="match status" value="1"/>
</dbReference>
<keyword evidence="5 11" id="KW-0548">Nucleotidyltransferase</keyword>
<keyword evidence="12" id="KW-1185">Reference proteome</keyword>
<dbReference type="OrthoDB" id="9772604at2"/>
<dbReference type="NCBIfam" id="NF009214">
    <property type="entry name" value="PRK12563.1"/>
    <property type="match status" value="1"/>
</dbReference>
<keyword evidence="7" id="KW-0067">ATP-binding</keyword>
<dbReference type="InterPro" id="IPR002500">
    <property type="entry name" value="PAPS_reduct_dom"/>
</dbReference>
<protein>
    <recommendedName>
        <fullName evidence="3">Sulfate adenylyltransferase subunit 2</fullName>
        <ecNumber evidence="2">2.7.7.4</ecNumber>
    </recommendedName>
    <alternativeName>
        <fullName evidence="8">ATP-sulfurylase small subunit</fullName>
    </alternativeName>
    <alternativeName>
        <fullName evidence="9">Sulfate adenylate transferase</fullName>
    </alternativeName>
</protein>
<dbReference type="RefSeq" id="WP_129874800.1">
    <property type="nucleotide sequence ID" value="NZ_SEWG01000001.1"/>
</dbReference>
<comment type="similarity">
    <text evidence="1">Belongs to the PAPS reductase family. CysD subfamily.</text>
</comment>
<dbReference type="InterPro" id="IPR011784">
    <property type="entry name" value="SO4_adenylTrfase_ssu"/>
</dbReference>
<evidence type="ECO:0000256" key="9">
    <source>
        <dbReference type="ARBA" id="ARBA00031812"/>
    </source>
</evidence>
<dbReference type="EC" id="2.7.7.4" evidence="2"/>
<evidence type="ECO:0000313" key="12">
    <source>
        <dbReference type="Proteomes" id="UP000293331"/>
    </source>
</evidence>
<dbReference type="EMBL" id="SEWG01000001">
    <property type="protein sequence ID" value="RYU92070.1"/>
    <property type="molecule type" value="Genomic_DNA"/>
</dbReference>
<dbReference type="AlphaFoldDB" id="A0A4V1ZCB4"/>
<evidence type="ECO:0000256" key="7">
    <source>
        <dbReference type="ARBA" id="ARBA00022840"/>
    </source>
</evidence>
<evidence type="ECO:0000256" key="3">
    <source>
        <dbReference type="ARBA" id="ARBA00022004"/>
    </source>
</evidence>
<dbReference type="GO" id="GO:0004781">
    <property type="term" value="F:sulfate adenylyltransferase (ATP) activity"/>
    <property type="evidence" value="ECO:0007669"/>
    <property type="project" value="UniProtKB-EC"/>
</dbReference>
<accession>A0A4V1ZCB4</accession>
<evidence type="ECO:0000256" key="1">
    <source>
        <dbReference type="ARBA" id="ARBA00008885"/>
    </source>
</evidence>
<feature type="domain" description="Phosphoadenosine phosphosulphate reductase" evidence="10">
    <location>
        <begin position="30"/>
        <end position="255"/>
    </location>
</feature>
<proteinExistence type="inferred from homology"/>
<dbReference type="PANTHER" id="PTHR43196">
    <property type="entry name" value="SULFATE ADENYLYLTRANSFERASE SUBUNIT 2"/>
    <property type="match status" value="1"/>
</dbReference>
<dbReference type="SUPFAM" id="SSF52402">
    <property type="entry name" value="Adenine nucleotide alpha hydrolases-like"/>
    <property type="match status" value="1"/>
</dbReference>